<protein>
    <submittedName>
        <fullName evidence="2">VOC family protein</fullName>
    </submittedName>
</protein>
<dbReference type="Pfam" id="PF00903">
    <property type="entry name" value="Glyoxalase"/>
    <property type="match status" value="1"/>
</dbReference>
<evidence type="ECO:0000313" key="2">
    <source>
        <dbReference type="EMBL" id="MFD0916792.1"/>
    </source>
</evidence>
<dbReference type="Proteomes" id="UP001597101">
    <property type="component" value="Unassembled WGS sequence"/>
</dbReference>
<organism evidence="2 3">
    <name type="scientific">Pseudahrensia aquimaris</name>
    <dbReference type="NCBI Taxonomy" id="744461"/>
    <lineage>
        <taxon>Bacteria</taxon>
        <taxon>Pseudomonadati</taxon>
        <taxon>Pseudomonadota</taxon>
        <taxon>Alphaproteobacteria</taxon>
        <taxon>Hyphomicrobiales</taxon>
        <taxon>Ahrensiaceae</taxon>
        <taxon>Pseudahrensia</taxon>
    </lineage>
</organism>
<dbReference type="PANTHER" id="PTHR36503:SF1">
    <property type="entry name" value="BLR2520 PROTEIN"/>
    <property type="match status" value="1"/>
</dbReference>
<dbReference type="Gene3D" id="3.10.180.10">
    <property type="entry name" value="2,3-Dihydroxybiphenyl 1,2-Dioxygenase, domain 1"/>
    <property type="match status" value="1"/>
</dbReference>
<proteinExistence type="predicted"/>
<accession>A0ABW3FGQ3</accession>
<evidence type="ECO:0000259" key="1">
    <source>
        <dbReference type="PROSITE" id="PS51819"/>
    </source>
</evidence>
<evidence type="ECO:0000313" key="3">
    <source>
        <dbReference type="Proteomes" id="UP001597101"/>
    </source>
</evidence>
<feature type="domain" description="VOC" evidence="1">
    <location>
        <begin position="4"/>
        <end position="126"/>
    </location>
</feature>
<reference evidence="3" key="1">
    <citation type="journal article" date="2019" name="Int. J. Syst. Evol. Microbiol.">
        <title>The Global Catalogue of Microorganisms (GCM) 10K type strain sequencing project: providing services to taxonomists for standard genome sequencing and annotation.</title>
        <authorList>
            <consortium name="The Broad Institute Genomics Platform"/>
            <consortium name="The Broad Institute Genome Sequencing Center for Infectious Disease"/>
            <person name="Wu L."/>
            <person name="Ma J."/>
        </authorList>
    </citation>
    <scope>NUCLEOTIDE SEQUENCE [LARGE SCALE GENOMIC DNA]</scope>
    <source>
        <strain evidence="3">CCUG 60023</strain>
    </source>
</reference>
<keyword evidence="3" id="KW-1185">Reference proteome</keyword>
<gene>
    <name evidence="2" type="ORF">ACFQ14_10270</name>
</gene>
<dbReference type="PROSITE" id="PS51819">
    <property type="entry name" value="VOC"/>
    <property type="match status" value="1"/>
</dbReference>
<comment type="caution">
    <text evidence="2">The sequence shown here is derived from an EMBL/GenBank/DDBJ whole genome shotgun (WGS) entry which is preliminary data.</text>
</comment>
<dbReference type="RefSeq" id="WP_377212641.1">
    <property type="nucleotide sequence ID" value="NZ_JBHTJV010000009.1"/>
</dbReference>
<dbReference type="InterPro" id="IPR029068">
    <property type="entry name" value="Glyas_Bleomycin-R_OHBP_Dase"/>
</dbReference>
<dbReference type="PANTHER" id="PTHR36503">
    <property type="entry name" value="BLR2520 PROTEIN"/>
    <property type="match status" value="1"/>
</dbReference>
<dbReference type="EMBL" id="JBHTJV010000009">
    <property type="protein sequence ID" value="MFD0916792.1"/>
    <property type="molecule type" value="Genomic_DNA"/>
</dbReference>
<sequence length="144" mass="15538">MGANISIVTLGVADLVRSTQFYTALGWADTTASQESVTFLQGHSIVLGLYSHAALAEDANTEVTPIGFRGVSLAVNLESEAAVDTWFDHAVLQGAHPQKRPEKVFWGGYSGYIADPNGHLWEVAYNPFFQGDPSTGQLKLEPKT</sequence>
<dbReference type="InterPro" id="IPR037523">
    <property type="entry name" value="VOC_core"/>
</dbReference>
<dbReference type="SUPFAM" id="SSF54593">
    <property type="entry name" value="Glyoxalase/Bleomycin resistance protein/Dihydroxybiphenyl dioxygenase"/>
    <property type="match status" value="1"/>
</dbReference>
<dbReference type="InterPro" id="IPR004360">
    <property type="entry name" value="Glyas_Fos-R_dOase_dom"/>
</dbReference>
<name>A0ABW3FGQ3_9HYPH</name>